<evidence type="ECO:0000256" key="1">
    <source>
        <dbReference type="ARBA" id="ARBA00038420"/>
    </source>
</evidence>
<dbReference type="AlphaFoldDB" id="W0P3F4"/>
<dbReference type="PROSITE" id="PS51782">
    <property type="entry name" value="LYSM"/>
    <property type="match status" value="1"/>
</dbReference>
<dbReference type="CDD" id="cd00118">
    <property type="entry name" value="LysM"/>
    <property type="match status" value="1"/>
</dbReference>
<dbReference type="Pfam" id="PF01476">
    <property type="entry name" value="LysM"/>
    <property type="match status" value="1"/>
</dbReference>
<dbReference type="HOGENOM" id="CLU_029425_0_4_6"/>
<dbReference type="InterPro" id="IPR016047">
    <property type="entry name" value="M23ase_b-sheet_dom"/>
</dbReference>
<dbReference type="CDD" id="cd12797">
    <property type="entry name" value="M23_peptidase"/>
    <property type="match status" value="1"/>
</dbReference>
<dbReference type="KEGG" id="bapu:BUMPUSDA_CDS00181"/>
<dbReference type="PATRIC" id="fig|1009856.3.peg.408"/>
<dbReference type="EMBL" id="CP002697">
    <property type="protein sequence ID" value="AHG59977.1"/>
    <property type="molecule type" value="Genomic_DNA"/>
</dbReference>
<feature type="domain" description="LysM" evidence="2">
    <location>
        <begin position="88"/>
        <end position="132"/>
    </location>
</feature>
<evidence type="ECO:0000313" key="4">
    <source>
        <dbReference type="Proteomes" id="UP000019087"/>
    </source>
</evidence>
<evidence type="ECO:0000259" key="2">
    <source>
        <dbReference type="PROSITE" id="PS51782"/>
    </source>
</evidence>
<dbReference type="PANTHER" id="PTHR21666:SF263">
    <property type="entry name" value="MUREIN HYDROLASE ACTIVATOR NLPD"/>
    <property type="match status" value="1"/>
</dbReference>
<dbReference type="Pfam" id="PF01551">
    <property type="entry name" value="Peptidase_M23"/>
    <property type="match status" value="1"/>
</dbReference>
<protein>
    <submittedName>
        <fullName evidence="3">Nlpd</fullName>
    </submittedName>
</protein>
<dbReference type="GO" id="GO:0009279">
    <property type="term" value="C:cell outer membrane"/>
    <property type="evidence" value="ECO:0007669"/>
    <property type="project" value="TreeGrafter"/>
</dbReference>
<dbReference type="Gene3D" id="3.10.350.10">
    <property type="entry name" value="LysM domain"/>
    <property type="match status" value="1"/>
</dbReference>
<proteinExistence type="inferred from homology"/>
<dbReference type="InterPro" id="IPR050570">
    <property type="entry name" value="Cell_wall_metabolism_enzyme"/>
</dbReference>
<dbReference type="Proteomes" id="UP000019087">
    <property type="component" value="Chromosome"/>
</dbReference>
<dbReference type="InterPro" id="IPR018392">
    <property type="entry name" value="LysM"/>
</dbReference>
<dbReference type="PANTHER" id="PTHR21666">
    <property type="entry name" value="PEPTIDASE-RELATED"/>
    <property type="match status" value="1"/>
</dbReference>
<dbReference type="SMART" id="SM00257">
    <property type="entry name" value="LysM"/>
    <property type="match status" value="1"/>
</dbReference>
<dbReference type="InterPro" id="IPR011055">
    <property type="entry name" value="Dup_hybrid_motif"/>
</dbReference>
<evidence type="ECO:0000313" key="3">
    <source>
        <dbReference type="EMBL" id="AHG59977.1"/>
    </source>
</evidence>
<dbReference type="Gene3D" id="2.70.70.10">
    <property type="entry name" value="Glucose Permease (Domain IIA)"/>
    <property type="match status" value="1"/>
</dbReference>
<sequence length="332" mass="39361">MLLKCFLYKLFFLIFMSLIYNNFVFASSIENNSFIYFDHNSKKKIFFFNKNECFSFFKSKKNISLKKHEITVFNHSFIGLFRENKFQMFYTVKRNDNLYSIAKKSGHNYYELSKFNYIKKPYKIIVGQKIWIGDFLINQNNCSIIDLNKKNSTSCELIFNNPLKLKNFLKDTSRYSTSQICFFCDETTKKKSVLFRKKNFISSKDWDWPIKSTNIKYIYHSKSKNKEIEFFGFKGQPVFAAATGKVVCVTDIFKKYGRLIILKHSQNYLSIYAFNNLILVKQQDTVHVNQQISTMGSSENNSSKLYFEIRYRGQSINPLNILPQINTKRVIY</sequence>
<gene>
    <name evidence="3" type="primary">nlpd</name>
    <name evidence="3" type="ORF">BUMPUSDA_CDS00181</name>
</gene>
<dbReference type="SUPFAM" id="SSF51261">
    <property type="entry name" value="Duplicated hybrid motif"/>
    <property type="match status" value="1"/>
</dbReference>
<comment type="similarity">
    <text evidence="1">Belongs to the E.coli NlpD/Haemophilus LppB family.</text>
</comment>
<dbReference type="GO" id="GO:0032153">
    <property type="term" value="C:cell division site"/>
    <property type="evidence" value="ECO:0007669"/>
    <property type="project" value="TreeGrafter"/>
</dbReference>
<reference evidence="3 4" key="1">
    <citation type="journal article" date="2013" name="BMC Genomics">
        <title>Comparative analysis of genome sequences from four strains of the Buchnera aphidicola Mp endosymbion of the green peach aphid, Myzus persicae.</title>
        <authorList>
            <person name="Jiang Z."/>
            <person name="Jones D.H."/>
            <person name="Khuri S."/>
            <person name="Tsinoremas N.F."/>
            <person name="Wyss T."/>
            <person name="Jander G."/>
            <person name="Wilson A.C."/>
        </authorList>
    </citation>
    <scope>NUCLEOTIDE SEQUENCE [LARGE SCALE GENOMIC DNA]</scope>
    <source>
        <strain evidence="4">str. USDA (Myzus persicae)</strain>
    </source>
</reference>
<organism evidence="3 4">
    <name type="scientific">Buchnera aphidicola str. USDA</name>
    <name type="common">Myzus persicae</name>
    <dbReference type="NCBI Taxonomy" id="1009856"/>
    <lineage>
        <taxon>Bacteria</taxon>
        <taxon>Pseudomonadati</taxon>
        <taxon>Pseudomonadota</taxon>
        <taxon>Gammaproteobacteria</taxon>
        <taxon>Enterobacterales</taxon>
        <taxon>Erwiniaceae</taxon>
        <taxon>Buchnera</taxon>
    </lineage>
</organism>
<dbReference type="InterPro" id="IPR036779">
    <property type="entry name" value="LysM_dom_sf"/>
</dbReference>
<dbReference type="GO" id="GO:0004222">
    <property type="term" value="F:metalloendopeptidase activity"/>
    <property type="evidence" value="ECO:0007669"/>
    <property type="project" value="TreeGrafter"/>
</dbReference>
<accession>W0P3F4</accession>
<name>W0P3F4_BUCMP</name>